<keyword evidence="1" id="KW-0732">Signal</keyword>
<protein>
    <recommendedName>
        <fullName evidence="4">Protein kinase A anchor protein nuclear localisation signal domain-containing protein</fullName>
    </recommendedName>
</protein>
<proteinExistence type="predicted"/>
<feature type="chain" id="PRO_5032969307" description="Protein kinase A anchor protein nuclear localisation signal domain-containing protein" evidence="1">
    <location>
        <begin position="20"/>
        <end position="532"/>
    </location>
</feature>
<dbReference type="EMBL" id="CAJNOE010000354">
    <property type="protein sequence ID" value="CAF1168688.1"/>
    <property type="molecule type" value="Genomic_DNA"/>
</dbReference>
<comment type="caution">
    <text evidence="2">The sequence shown here is derived from an EMBL/GenBank/DDBJ whole genome shotgun (WGS) entry which is preliminary data.</text>
</comment>
<dbReference type="Proteomes" id="UP000663860">
    <property type="component" value="Unassembled WGS sequence"/>
</dbReference>
<gene>
    <name evidence="2" type="ORF">IZO911_LOCUS26762</name>
</gene>
<name>A0A814U1M5_9BILA</name>
<dbReference type="Gene3D" id="3.90.1140.10">
    <property type="entry name" value="Cyclic phosphodiesterase"/>
    <property type="match status" value="2"/>
</dbReference>
<organism evidence="2 3">
    <name type="scientific">Adineta steineri</name>
    <dbReference type="NCBI Taxonomy" id="433720"/>
    <lineage>
        <taxon>Eukaryota</taxon>
        <taxon>Metazoa</taxon>
        <taxon>Spiralia</taxon>
        <taxon>Gnathifera</taxon>
        <taxon>Rotifera</taxon>
        <taxon>Eurotatoria</taxon>
        <taxon>Bdelloidea</taxon>
        <taxon>Adinetida</taxon>
        <taxon>Adinetidae</taxon>
        <taxon>Adineta</taxon>
    </lineage>
</organism>
<accession>A0A814U1M5</accession>
<reference evidence="2" key="1">
    <citation type="submission" date="2021-02" db="EMBL/GenBank/DDBJ databases">
        <authorList>
            <person name="Nowell W R."/>
        </authorList>
    </citation>
    <scope>NUCLEOTIDE SEQUENCE</scope>
</reference>
<evidence type="ECO:0000256" key="1">
    <source>
        <dbReference type="SAM" id="SignalP"/>
    </source>
</evidence>
<dbReference type="AlphaFoldDB" id="A0A814U1M5"/>
<sequence>MIYTLYLLFWLYANYLVNAKNVNQCIDDPNGTTPYVIPEGQSILYYDPDVTIAADEPFSTCAWVPEGYTDTPARDCPADAQYVLTPSILMASSLQLRKTMTQAQRFIINSSSNKSIEYFQDITEMHCSIQYYSCYNYTEYLIIQNVIKNFIWNSFTLTFNNVTCDVSNSGIYILAGADSSSQKKLFRFVDKLEKQINNEGVQIKLSRIEKFHMTIAAANYTYPSDCIVDKLNKQLVPTFKNKQFGSVLVCCFRMLIGDTYTNYYAQDFNQCIDDPNATAPYVVPEGQSILYYDPDVTVAADEPFSTCAWVPEGYTDTPARDCPADAQYVLTPTIPMGSSLQLRKTMTRAQRFVINSSSNKSIIIFPDISTIHSTIQYYSCYNYTEYLIIQKVIKIFIWNSFTLTFDRVTCDVSTNASYILAKADTSSQRKLFRFVDKLEKQINNEGVQIKLSRIDKFHMTIAAVNYTYPSDCIVDKLNKQLVPTFKNQQFGSVLVCCIHMKVGDTYANYYAQDCNKNHPCIVDIKPSEIEYN</sequence>
<evidence type="ECO:0000313" key="3">
    <source>
        <dbReference type="Proteomes" id="UP000663860"/>
    </source>
</evidence>
<evidence type="ECO:0008006" key="4">
    <source>
        <dbReference type="Google" id="ProtNLM"/>
    </source>
</evidence>
<feature type="signal peptide" evidence="1">
    <location>
        <begin position="1"/>
        <end position="19"/>
    </location>
</feature>
<evidence type="ECO:0000313" key="2">
    <source>
        <dbReference type="EMBL" id="CAF1168688.1"/>
    </source>
</evidence>